<dbReference type="RefSeq" id="WP_189347609.1">
    <property type="nucleotide sequence ID" value="NZ_BMYT01000008.1"/>
</dbReference>
<accession>A0ABQ2XMW2</accession>
<sequence length="144" mass="16393">MKWVFAILVFGLSCIVSAQQVQELSGKQVEELIEKVNLAQNKVMMRNSTTQDVDALFAMYSDDFTYVHAAYGGTYSRETLMGNTLRIQKAGRYNLDQGRYKVLRIIPGLNAAAVERVENQSDKVHLSVFEFKDGKVSKITEYWK</sequence>
<name>A0ABQ2XMW2_9BURK</name>
<reference evidence="3" key="1">
    <citation type="journal article" date="2019" name="Int. J. Syst. Evol. Microbiol.">
        <title>The Global Catalogue of Microorganisms (GCM) 10K type strain sequencing project: providing services to taxonomists for standard genome sequencing and annotation.</title>
        <authorList>
            <consortium name="The Broad Institute Genomics Platform"/>
            <consortium name="The Broad Institute Genome Sequencing Center for Infectious Disease"/>
            <person name="Wu L."/>
            <person name="Ma J."/>
        </authorList>
    </citation>
    <scope>NUCLEOTIDE SEQUENCE [LARGE SCALE GENOMIC DNA]</scope>
    <source>
        <strain evidence="3">KCTC 23916</strain>
    </source>
</reference>
<protein>
    <recommendedName>
        <fullName evidence="4">SnoaL-like domain-containing protein</fullName>
    </recommendedName>
</protein>
<dbReference type="InterPro" id="IPR032710">
    <property type="entry name" value="NTF2-like_dom_sf"/>
</dbReference>
<comment type="caution">
    <text evidence="2">The sequence shown here is derived from an EMBL/GenBank/DDBJ whole genome shotgun (WGS) entry which is preliminary data.</text>
</comment>
<evidence type="ECO:0008006" key="4">
    <source>
        <dbReference type="Google" id="ProtNLM"/>
    </source>
</evidence>
<keyword evidence="1" id="KW-0732">Signal</keyword>
<dbReference type="Gene3D" id="3.10.450.50">
    <property type="match status" value="1"/>
</dbReference>
<dbReference type="SUPFAM" id="SSF54427">
    <property type="entry name" value="NTF2-like"/>
    <property type="match status" value="1"/>
</dbReference>
<feature type="signal peptide" evidence="1">
    <location>
        <begin position="1"/>
        <end position="18"/>
    </location>
</feature>
<dbReference type="EMBL" id="BMYT01000008">
    <property type="protein sequence ID" value="GGX25586.1"/>
    <property type="molecule type" value="Genomic_DNA"/>
</dbReference>
<dbReference type="Proteomes" id="UP000620127">
    <property type="component" value="Unassembled WGS sequence"/>
</dbReference>
<evidence type="ECO:0000313" key="2">
    <source>
        <dbReference type="EMBL" id="GGX25586.1"/>
    </source>
</evidence>
<keyword evidence="3" id="KW-1185">Reference proteome</keyword>
<organism evidence="2 3">
    <name type="scientific">Undibacterium macrobrachii</name>
    <dbReference type="NCBI Taxonomy" id="1119058"/>
    <lineage>
        <taxon>Bacteria</taxon>
        <taxon>Pseudomonadati</taxon>
        <taxon>Pseudomonadota</taxon>
        <taxon>Betaproteobacteria</taxon>
        <taxon>Burkholderiales</taxon>
        <taxon>Oxalobacteraceae</taxon>
        <taxon>Undibacterium</taxon>
    </lineage>
</organism>
<evidence type="ECO:0000313" key="3">
    <source>
        <dbReference type="Proteomes" id="UP000620127"/>
    </source>
</evidence>
<gene>
    <name evidence="2" type="ORF">GCM10011282_34420</name>
</gene>
<feature type="chain" id="PRO_5046108216" description="SnoaL-like domain-containing protein" evidence="1">
    <location>
        <begin position="19"/>
        <end position="144"/>
    </location>
</feature>
<proteinExistence type="predicted"/>
<evidence type="ECO:0000256" key="1">
    <source>
        <dbReference type="SAM" id="SignalP"/>
    </source>
</evidence>